<protein>
    <submittedName>
        <fullName evidence="5">Putative thiamine transport system ATP-binding protein</fullName>
    </submittedName>
</protein>
<proteinExistence type="predicted"/>
<name>A0A239LRE4_9RHOB</name>
<dbReference type="EMBL" id="FZOY01000010">
    <property type="protein sequence ID" value="SNT32363.1"/>
    <property type="molecule type" value="Genomic_DNA"/>
</dbReference>
<keyword evidence="6" id="KW-1185">Reference proteome</keyword>
<sequence>MTLELRDVVIRAQGGAPLFPPTSLVAGPGEIATIIGPSGIGKSTLLDAIGGHLTQGFALEGRILLDGRDLCGLPAEARRVGLMFQDSVLFPHLSVGDNLAFGLARNVRGRAARRRAVDEALEAAGLAGLYDRDPATLSGGQRSRAALMRTLLAEPHALLLDEPFSKLDVALRAEMRAFTFEHIRQRNIPALMVTHDVADAEAAAGPVIDLAPSQVQTSRK</sequence>
<dbReference type="OrthoDB" id="9802264at2"/>
<dbReference type="Proteomes" id="UP000198426">
    <property type="component" value="Unassembled WGS sequence"/>
</dbReference>
<dbReference type="GO" id="GO:0016887">
    <property type="term" value="F:ATP hydrolysis activity"/>
    <property type="evidence" value="ECO:0007669"/>
    <property type="project" value="InterPro"/>
</dbReference>
<dbReference type="GO" id="GO:0005524">
    <property type="term" value="F:ATP binding"/>
    <property type="evidence" value="ECO:0007669"/>
    <property type="project" value="UniProtKB-KW"/>
</dbReference>
<dbReference type="InterPro" id="IPR003593">
    <property type="entry name" value="AAA+_ATPase"/>
</dbReference>
<organism evidence="5 6">
    <name type="scientific">Tropicimonas sediminicola</name>
    <dbReference type="NCBI Taxonomy" id="1031541"/>
    <lineage>
        <taxon>Bacteria</taxon>
        <taxon>Pseudomonadati</taxon>
        <taxon>Pseudomonadota</taxon>
        <taxon>Alphaproteobacteria</taxon>
        <taxon>Rhodobacterales</taxon>
        <taxon>Roseobacteraceae</taxon>
        <taxon>Tropicimonas</taxon>
    </lineage>
</organism>
<dbReference type="Pfam" id="PF00005">
    <property type="entry name" value="ABC_tran"/>
    <property type="match status" value="1"/>
</dbReference>
<dbReference type="Gene3D" id="3.40.50.300">
    <property type="entry name" value="P-loop containing nucleotide triphosphate hydrolases"/>
    <property type="match status" value="1"/>
</dbReference>
<evidence type="ECO:0000313" key="5">
    <source>
        <dbReference type="EMBL" id="SNT32363.1"/>
    </source>
</evidence>
<dbReference type="RefSeq" id="WP_089235091.1">
    <property type="nucleotide sequence ID" value="NZ_FZOY01000010.1"/>
</dbReference>
<dbReference type="SMART" id="SM00382">
    <property type="entry name" value="AAA"/>
    <property type="match status" value="1"/>
</dbReference>
<keyword evidence="3 5" id="KW-0067">ATP-binding</keyword>
<evidence type="ECO:0000313" key="6">
    <source>
        <dbReference type="Proteomes" id="UP000198426"/>
    </source>
</evidence>
<evidence type="ECO:0000256" key="2">
    <source>
        <dbReference type="ARBA" id="ARBA00022741"/>
    </source>
</evidence>
<dbReference type="AlphaFoldDB" id="A0A239LRE4"/>
<feature type="domain" description="ABC transporter" evidence="4">
    <location>
        <begin position="3"/>
        <end position="220"/>
    </location>
</feature>
<accession>A0A239LRE4</accession>
<evidence type="ECO:0000256" key="1">
    <source>
        <dbReference type="ARBA" id="ARBA00022448"/>
    </source>
</evidence>
<keyword evidence="1" id="KW-0813">Transport</keyword>
<gene>
    <name evidence="5" type="ORF">SAMN05421757_110162</name>
</gene>
<evidence type="ECO:0000259" key="4">
    <source>
        <dbReference type="PROSITE" id="PS50893"/>
    </source>
</evidence>
<evidence type="ECO:0000256" key="3">
    <source>
        <dbReference type="ARBA" id="ARBA00022840"/>
    </source>
</evidence>
<keyword evidence="2" id="KW-0547">Nucleotide-binding</keyword>
<dbReference type="PANTHER" id="PTHR42781">
    <property type="entry name" value="SPERMIDINE/PUTRESCINE IMPORT ATP-BINDING PROTEIN POTA"/>
    <property type="match status" value="1"/>
</dbReference>
<dbReference type="PANTHER" id="PTHR42781:SF4">
    <property type="entry name" value="SPERMIDINE_PUTRESCINE IMPORT ATP-BINDING PROTEIN POTA"/>
    <property type="match status" value="1"/>
</dbReference>
<dbReference type="InterPro" id="IPR003439">
    <property type="entry name" value="ABC_transporter-like_ATP-bd"/>
</dbReference>
<reference evidence="5 6" key="1">
    <citation type="submission" date="2017-06" db="EMBL/GenBank/DDBJ databases">
        <authorList>
            <person name="Kim H.J."/>
            <person name="Triplett B.A."/>
        </authorList>
    </citation>
    <scope>NUCLEOTIDE SEQUENCE [LARGE SCALE GENOMIC DNA]</scope>
    <source>
        <strain evidence="5 6">DSM 29339</strain>
    </source>
</reference>
<dbReference type="InterPro" id="IPR027417">
    <property type="entry name" value="P-loop_NTPase"/>
</dbReference>
<dbReference type="InterPro" id="IPR050093">
    <property type="entry name" value="ABC_SmlMolc_Importer"/>
</dbReference>
<dbReference type="PROSITE" id="PS50893">
    <property type="entry name" value="ABC_TRANSPORTER_2"/>
    <property type="match status" value="1"/>
</dbReference>
<dbReference type="SUPFAM" id="SSF52540">
    <property type="entry name" value="P-loop containing nucleoside triphosphate hydrolases"/>
    <property type="match status" value="1"/>
</dbReference>